<gene>
    <name evidence="3" type="ORF">FAA97_04365</name>
</gene>
<reference evidence="3 4" key="1">
    <citation type="submission" date="2019-04" db="EMBL/GenBank/DDBJ databases">
        <title>Genome sequence of strain shin9-1.</title>
        <authorList>
            <person name="Gao J."/>
            <person name="Sun J."/>
        </authorList>
    </citation>
    <scope>NUCLEOTIDE SEQUENCE [LARGE SCALE GENOMIC DNA]</scope>
    <source>
        <strain evidence="4">shin9-1</strain>
    </source>
</reference>
<dbReference type="AlphaFoldDB" id="A0A4S8P6H3"/>
<evidence type="ECO:0000313" key="3">
    <source>
        <dbReference type="EMBL" id="THV25877.1"/>
    </source>
</evidence>
<dbReference type="Gene3D" id="2.120.10.30">
    <property type="entry name" value="TolB, C-terminal domain"/>
    <property type="match status" value="1"/>
</dbReference>
<feature type="domain" description="Pyrroloquinoline quinone-dependent pyranose dehydrogenase beta-propeller" evidence="2">
    <location>
        <begin position="331"/>
        <end position="473"/>
    </location>
</feature>
<feature type="region of interest" description="Disordered" evidence="1">
    <location>
        <begin position="632"/>
        <end position="725"/>
    </location>
</feature>
<evidence type="ECO:0000256" key="1">
    <source>
        <dbReference type="SAM" id="MobiDB-lite"/>
    </source>
</evidence>
<dbReference type="InterPro" id="IPR011041">
    <property type="entry name" value="Quinoprot_gluc/sorb_DH_b-prop"/>
</dbReference>
<protein>
    <submittedName>
        <fullName evidence="3">Sorbosone dehydrogenase family protein</fullName>
    </submittedName>
</protein>
<dbReference type="PANTHER" id="PTHR19328:SF55">
    <property type="entry name" value="BLR6566 PROTEIN"/>
    <property type="match status" value="1"/>
</dbReference>
<feature type="compositionally biased region" description="Pro residues" evidence="1">
    <location>
        <begin position="693"/>
        <end position="702"/>
    </location>
</feature>
<accession>A0A4S8P6H3</accession>
<dbReference type="SUPFAM" id="SSF50952">
    <property type="entry name" value="Soluble quinoprotein glucose dehydrogenase"/>
    <property type="match status" value="1"/>
</dbReference>
<evidence type="ECO:0000259" key="2">
    <source>
        <dbReference type="Pfam" id="PF22807"/>
    </source>
</evidence>
<dbReference type="InterPro" id="IPR011042">
    <property type="entry name" value="6-blade_b-propeller_TolB-like"/>
</dbReference>
<dbReference type="Proteomes" id="UP000308828">
    <property type="component" value="Unassembled WGS sequence"/>
</dbReference>
<organism evidence="3 4">
    <name type="scientific">Peteryoungia ipomoeae</name>
    <dbReference type="NCBI Taxonomy" id="1210932"/>
    <lineage>
        <taxon>Bacteria</taxon>
        <taxon>Pseudomonadati</taxon>
        <taxon>Pseudomonadota</taxon>
        <taxon>Alphaproteobacteria</taxon>
        <taxon>Hyphomicrobiales</taxon>
        <taxon>Rhizobiaceae</taxon>
        <taxon>Peteryoungia</taxon>
    </lineage>
</organism>
<proteinExistence type="predicted"/>
<feature type="compositionally biased region" description="Low complexity" evidence="1">
    <location>
        <begin position="641"/>
        <end position="692"/>
    </location>
</feature>
<comment type="caution">
    <text evidence="3">The sequence shown here is derived from an EMBL/GenBank/DDBJ whole genome shotgun (WGS) entry which is preliminary data.</text>
</comment>
<sequence>MCTVGEKDGTKAWLKPSALRHHPSPHRPARDCHGFPALPARRDNCLSLVGPVRALSLRLLRADPPHRHPLLADLASDVVEFLRLAAVLRPGRRRAVGHCRPHRPCPSCDPNPAAAPAGCRRLRRRPPPRHPQQLHPCRRWLDRHRALRPCLLGRDRRRHYRLPCPDRRPACRHRLENAMTCHPLRQSKRGRAVLASTALIVLALTGCSDSEDSFDITRQIGPDPYLPEPQQDLLPDLKVAEVVGWGENETPDVVDGFTITAYAKDLSNPRTVHTLPNGDVLVVQSKAPPGKPIERPKDFIRGFIMSMAAGGSEQKPTNLITLLRDTDRNGTVDERFDLLKDLNSPFGLAWIDDTLYVAAADAVLAYDYALGANEITGEPRVVTPLPGGPINHHWTKDLALSPDGRFLYASVGSNSNAGERGLEAEKGRAAVWQVDRETGASRIYGSGLRNPNGLTINPESGELWTVVNERDELGPNLVPDYMTSVKDGAFYGWPWSYYGQHVDPRLHPPRPDMVEKAIKPDYALSSHVAALGLAFSLGMAMPEDYANGAFVGNRGSWNRTHFNGYKILYVPFENGVPAGEARDVVTGFLNADEQARGRPVGVGFDGTGALLIADDVGNTVWRVANADGTVLPNPVGTDQMPEGSPAAAAASPAATAPAEDAGTPPQADPAPAAGETPATTPAPAAQPNGEQPPAAPPSPPQTDVPATDPPAAVEDAPDAPAPSQP</sequence>
<dbReference type="OrthoDB" id="9770043at2"/>
<feature type="domain" description="Pyrroloquinoline quinone-dependent pyranose dehydrogenase beta-propeller" evidence="2">
    <location>
        <begin position="516"/>
        <end position="623"/>
    </location>
</feature>
<dbReference type="EMBL" id="STGV01000001">
    <property type="protein sequence ID" value="THV25877.1"/>
    <property type="molecule type" value="Genomic_DNA"/>
</dbReference>
<keyword evidence="4" id="KW-1185">Reference proteome</keyword>
<dbReference type="PANTHER" id="PTHR19328">
    <property type="entry name" value="HEDGEHOG-INTERACTING PROTEIN"/>
    <property type="match status" value="1"/>
</dbReference>
<feature type="compositionally biased region" description="Low complexity" evidence="1">
    <location>
        <begin position="703"/>
        <end position="714"/>
    </location>
</feature>
<dbReference type="Pfam" id="PF22807">
    <property type="entry name" value="TrAA12"/>
    <property type="match status" value="2"/>
</dbReference>
<name>A0A4S8P6H3_9HYPH</name>
<evidence type="ECO:0000313" key="4">
    <source>
        <dbReference type="Proteomes" id="UP000308828"/>
    </source>
</evidence>
<dbReference type="InterPro" id="IPR054539">
    <property type="entry name" value="Beta-prop_PDH"/>
</dbReference>